<feature type="domain" description="RNase H type-1" evidence="1">
    <location>
        <begin position="465"/>
        <end position="566"/>
    </location>
</feature>
<dbReference type="Proteomes" id="UP000583929">
    <property type="component" value="Unassembled WGS sequence"/>
</dbReference>
<proteinExistence type="predicted"/>
<evidence type="ECO:0000313" key="2">
    <source>
        <dbReference type="EMBL" id="KAF4353537.1"/>
    </source>
</evidence>
<dbReference type="AlphaFoldDB" id="A0A7J6E561"/>
<organism evidence="2 3">
    <name type="scientific">Cannabis sativa</name>
    <name type="common">Hemp</name>
    <name type="synonym">Marijuana</name>
    <dbReference type="NCBI Taxonomy" id="3483"/>
    <lineage>
        <taxon>Eukaryota</taxon>
        <taxon>Viridiplantae</taxon>
        <taxon>Streptophyta</taxon>
        <taxon>Embryophyta</taxon>
        <taxon>Tracheophyta</taxon>
        <taxon>Spermatophyta</taxon>
        <taxon>Magnoliopsida</taxon>
        <taxon>eudicotyledons</taxon>
        <taxon>Gunneridae</taxon>
        <taxon>Pentapetalae</taxon>
        <taxon>rosids</taxon>
        <taxon>fabids</taxon>
        <taxon>Rosales</taxon>
        <taxon>Cannabaceae</taxon>
        <taxon>Cannabis</taxon>
    </lineage>
</organism>
<dbReference type="GO" id="GO:0003676">
    <property type="term" value="F:nucleic acid binding"/>
    <property type="evidence" value="ECO:0007669"/>
    <property type="project" value="InterPro"/>
</dbReference>
<protein>
    <recommendedName>
        <fullName evidence="1">RNase H type-1 domain-containing protein</fullName>
    </recommendedName>
</protein>
<keyword evidence="3" id="KW-1185">Reference proteome</keyword>
<dbReference type="Pfam" id="PF13456">
    <property type="entry name" value="RVT_3"/>
    <property type="match status" value="1"/>
</dbReference>
<dbReference type="InterPro" id="IPR044730">
    <property type="entry name" value="RNase_H-like_dom_plant"/>
</dbReference>
<dbReference type="InterPro" id="IPR002156">
    <property type="entry name" value="RNaseH_domain"/>
</dbReference>
<dbReference type="EMBL" id="JAATIQ010000503">
    <property type="protein sequence ID" value="KAF4353537.1"/>
    <property type="molecule type" value="Genomic_DNA"/>
</dbReference>
<dbReference type="PANTHER" id="PTHR47074:SF48">
    <property type="entry name" value="POLYNUCLEOTIDYL TRANSFERASE, RIBONUCLEASE H-LIKE SUPERFAMILY PROTEIN"/>
    <property type="match status" value="1"/>
</dbReference>
<accession>A0A7J6E561</accession>
<gene>
    <name evidence="2" type="ORF">G4B88_030172</name>
</gene>
<evidence type="ECO:0000259" key="1">
    <source>
        <dbReference type="Pfam" id="PF13456"/>
    </source>
</evidence>
<evidence type="ECO:0000313" key="3">
    <source>
        <dbReference type="Proteomes" id="UP000583929"/>
    </source>
</evidence>
<dbReference type="GO" id="GO:0004523">
    <property type="term" value="F:RNA-DNA hybrid ribonuclease activity"/>
    <property type="evidence" value="ECO:0007669"/>
    <property type="project" value="InterPro"/>
</dbReference>
<dbReference type="InterPro" id="IPR052929">
    <property type="entry name" value="RNase_H-like_EbsB-rel"/>
</dbReference>
<reference evidence="2 3" key="1">
    <citation type="journal article" date="2020" name="bioRxiv">
        <title>Sequence and annotation of 42 cannabis genomes reveals extensive copy number variation in cannabinoid synthesis and pathogen resistance genes.</title>
        <authorList>
            <person name="Mckernan K.J."/>
            <person name="Helbert Y."/>
            <person name="Kane L.T."/>
            <person name="Ebling H."/>
            <person name="Zhang L."/>
            <person name="Liu B."/>
            <person name="Eaton Z."/>
            <person name="Mclaughlin S."/>
            <person name="Kingan S."/>
            <person name="Baybayan P."/>
            <person name="Concepcion G."/>
            <person name="Jordan M."/>
            <person name="Riva A."/>
            <person name="Barbazuk W."/>
            <person name="Harkins T."/>
        </authorList>
    </citation>
    <scope>NUCLEOTIDE SEQUENCE [LARGE SCALE GENOMIC DNA]</scope>
    <source>
        <strain evidence="3">cv. Jamaican Lion 4</strain>
        <tissue evidence="2">Leaf</tissue>
    </source>
</reference>
<name>A0A7J6E561_CANSA</name>
<dbReference type="PANTHER" id="PTHR47074">
    <property type="entry name" value="BNAC02G40300D PROTEIN"/>
    <property type="match status" value="1"/>
</dbReference>
<comment type="caution">
    <text evidence="2">The sequence shown here is derived from an EMBL/GenBank/DDBJ whole genome shotgun (WGS) entry which is preliminary data.</text>
</comment>
<dbReference type="CDD" id="cd06222">
    <property type="entry name" value="RNase_H_like"/>
    <property type="match status" value="1"/>
</dbReference>
<sequence length="612" mass="68345">MLSLGEEPSEFEMLQKPETTMDDLLAKASNLTVLDEDGWEINEVGGDVAGGHCAKARFCSNRPMSRPLLKTILGRVWGIADNKWGVEIKHANKHSSFLLFTFKCAQELNRILGKSPWFLNYGTLILERMESFPQDWEKELLRFPICGRVLHLPSRSITQSNLNRLASLAGEVIDVQVADTPRIFGAISPNHYSQASYFLQMEERNGSLSGHDTRVCAETPKMFEDGLGNWKPSYGPWLKVDDKREAKIYSKSDNNVLLQKKDKGPVLTEEEPSSSAMKLPGLGVEVQAASKVSPGNLMDVNMGLFLSGSIGKCTDNLTVQRNNKMQKVEKGETSQGLVALDTDNAFDSVCLRKGRPGANIDHLNLVEVPISYDADLLFYLWGKLPKRELLQLIGLSWLIWQRRNKLIFKHKAQEIHSWVRWALEQLDEFFGEIPSSRQDRLVKAKQKWVPPPNDFVIINTNASLMVDKLGCGLSVVIRDLAGIVSVYLAEVVAVHLGVCLAHRWVVSKEIVASDCLGMINGLLLGSTTSSDWGMLGREILDLKHHFLSLKFTYVPRDCNGVANALAIWSRMTHSSCIWTDSLPSCAAASFLADKPDKSLPLENMHETILPFN</sequence>